<evidence type="ECO:0000313" key="3">
    <source>
        <dbReference type="Proteomes" id="UP000799771"/>
    </source>
</evidence>
<dbReference type="EMBL" id="ML977499">
    <property type="protein sequence ID" value="KAF2133433.1"/>
    <property type="molecule type" value="Genomic_DNA"/>
</dbReference>
<feature type="region of interest" description="Disordered" evidence="1">
    <location>
        <begin position="1"/>
        <end position="107"/>
    </location>
</feature>
<dbReference type="RefSeq" id="XP_033527820.1">
    <property type="nucleotide sequence ID" value="XM_033666464.1"/>
</dbReference>
<feature type="compositionally biased region" description="Basic residues" evidence="1">
    <location>
        <begin position="22"/>
        <end position="40"/>
    </location>
</feature>
<feature type="compositionally biased region" description="Low complexity" evidence="1">
    <location>
        <begin position="41"/>
        <end position="63"/>
    </location>
</feature>
<sequence length="196" mass="20453">MHPLDGTTSSKPTTTTTTTPKPKPHKRISALKCIFLRKPRASTPASTPASARTPPNSTFACCPPDDDPPAPMRILSPRATQSEPLARAPTRHSLSFHRQSKTGGTGSGLMAAVAVGQELESKGAVMQMGREGVLPLPLPLTSVMAVGTPASPTREAALGSHPVVRGGEGEGDEEGESVYQTPVEEMENGDGYFGGK</sequence>
<dbReference type="GeneID" id="54406896"/>
<dbReference type="AlphaFoldDB" id="A0A6A6AQG0"/>
<organism evidence="2 3">
    <name type="scientific">Dothidotthia symphoricarpi CBS 119687</name>
    <dbReference type="NCBI Taxonomy" id="1392245"/>
    <lineage>
        <taxon>Eukaryota</taxon>
        <taxon>Fungi</taxon>
        <taxon>Dikarya</taxon>
        <taxon>Ascomycota</taxon>
        <taxon>Pezizomycotina</taxon>
        <taxon>Dothideomycetes</taxon>
        <taxon>Pleosporomycetidae</taxon>
        <taxon>Pleosporales</taxon>
        <taxon>Dothidotthiaceae</taxon>
        <taxon>Dothidotthia</taxon>
    </lineage>
</organism>
<accession>A0A6A6AQG0</accession>
<feature type="region of interest" description="Disordered" evidence="1">
    <location>
        <begin position="152"/>
        <end position="196"/>
    </location>
</feature>
<feature type="compositionally biased region" description="Low complexity" evidence="1">
    <location>
        <begin position="7"/>
        <end position="20"/>
    </location>
</feature>
<keyword evidence="3" id="KW-1185">Reference proteome</keyword>
<gene>
    <name evidence="2" type="ORF">P153DRAFT_353788</name>
</gene>
<proteinExistence type="predicted"/>
<dbReference type="Proteomes" id="UP000799771">
    <property type="component" value="Unassembled WGS sequence"/>
</dbReference>
<evidence type="ECO:0000313" key="2">
    <source>
        <dbReference type="EMBL" id="KAF2133433.1"/>
    </source>
</evidence>
<protein>
    <submittedName>
        <fullName evidence="2">Uncharacterized protein</fullName>
    </submittedName>
</protein>
<evidence type="ECO:0000256" key="1">
    <source>
        <dbReference type="SAM" id="MobiDB-lite"/>
    </source>
</evidence>
<name>A0A6A6AQG0_9PLEO</name>
<reference evidence="2" key="1">
    <citation type="journal article" date="2020" name="Stud. Mycol.">
        <title>101 Dothideomycetes genomes: a test case for predicting lifestyles and emergence of pathogens.</title>
        <authorList>
            <person name="Haridas S."/>
            <person name="Albert R."/>
            <person name="Binder M."/>
            <person name="Bloem J."/>
            <person name="Labutti K."/>
            <person name="Salamov A."/>
            <person name="Andreopoulos B."/>
            <person name="Baker S."/>
            <person name="Barry K."/>
            <person name="Bills G."/>
            <person name="Bluhm B."/>
            <person name="Cannon C."/>
            <person name="Castanera R."/>
            <person name="Culley D."/>
            <person name="Daum C."/>
            <person name="Ezra D."/>
            <person name="Gonzalez J."/>
            <person name="Henrissat B."/>
            <person name="Kuo A."/>
            <person name="Liang C."/>
            <person name="Lipzen A."/>
            <person name="Lutzoni F."/>
            <person name="Magnuson J."/>
            <person name="Mondo S."/>
            <person name="Nolan M."/>
            <person name="Ohm R."/>
            <person name="Pangilinan J."/>
            <person name="Park H.-J."/>
            <person name="Ramirez L."/>
            <person name="Alfaro M."/>
            <person name="Sun H."/>
            <person name="Tritt A."/>
            <person name="Yoshinaga Y."/>
            <person name="Zwiers L.-H."/>
            <person name="Turgeon B."/>
            <person name="Goodwin S."/>
            <person name="Spatafora J."/>
            <person name="Crous P."/>
            <person name="Grigoriev I."/>
        </authorList>
    </citation>
    <scope>NUCLEOTIDE SEQUENCE</scope>
    <source>
        <strain evidence="2">CBS 119687</strain>
    </source>
</reference>